<sequence length="245" mass="28042">MCMPHVFPSSLITDPPPLTTHSGDISGLHDSTSGERANPTAPSPSRLGHLVSEMSWRGRGRGRGGFGGGGYVRFAKEEKYEVFPEITDLPDVNLKQKKDEYWTLVSSADNLKKFWNSSPYYLEDLSEGGKKSINRRPPLSDYMLLTMDYVPAELVGKNVRPLKKKKTQWDLQSDLQRLDLFEKLDMRPQNEDEEKKEDEEEDEDIENMEEEEDDSQDDYGRGEDFDDDEDDFNANDDHADDEGCY</sequence>
<dbReference type="GO" id="GO:0006383">
    <property type="term" value="P:transcription by RNA polymerase III"/>
    <property type="evidence" value="ECO:0007669"/>
    <property type="project" value="InterPro"/>
</dbReference>
<keyword evidence="3" id="KW-0539">Nucleus</keyword>
<dbReference type="PANTHER" id="PTHR15367">
    <property type="entry name" value="DNA-DIRECTED RNA POLYMERASE III"/>
    <property type="match status" value="1"/>
</dbReference>
<dbReference type="EMBL" id="CAKMRJ010005634">
    <property type="protein sequence ID" value="CAH1449584.1"/>
    <property type="molecule type" value="Genomic_DNA"/>
</dbReference>
<comment type="similarity">
    <text evidence="2">Belongs to the eukaryotic RPC7 RNA polymerase subunit family.</text>
</comment>
<accession>A0AAU9PHW8</accession>
<keyword evidence="6" id="KW-1185">Reference proteome</keyword>
<evidence type="ECO:0000313" key="5">
    <source>
        <dbReference type="EMBL" id="CAH1449584.1"/>
    </source>
</evidence>
<feature type="compositionally biased region" description="Polar residues" evidence="4">
    <location>
        <begin position="19"/>
        <end position="35"/>
    </location>
</feature>
<evidence type="ECO:0008006" key="7">
    <source>
        <dbReference type="Google" id="ProtNLM"/>
    </source>
</evidence>
<dbReference type="GO" id="GO:0005666">
    <property type="term" value="C:RNA polymerase III complex"/>
    <property type="evidence" value="ECO:0007669"/>
    <property type="project" value="TreeGrafter"/>
</dbReference>
<gene>
    <name evidence="5" type="ORF">LVIROSA_LOCUS35060</name>
</gene>
<evidence type="ECO:0000256" key="1">
    <source>
        <dbReference type="ARBA" id="ARBA00004123"/>
    </source>
</evidence>
<feature type="compositionally biased region" description="Acidic residues" evidence="4">
    <location>
        <begin position="224"/>
        <end position="245"/>
    </location>
</feature>
<evidence type="ECO:0000256" key="3">
    <source>
        <dbReference type="ARBA" id="ARBA00023242"/>
    </source>
</evidence>
<comment type="caution">
    <text evidence="5">The sequence shown here is derived from an EMBL/GenBank/DDBJ whole genome shotgun (WGS) entry which is preliminary data.</text>
</comment>
<dbReference type="Proteomes" id="UP001157418">
    <property type="component" value="Unassembled WGS sequence"/>
</dbReference>
<feature type="region of interest" description="Disordered" evidence="4">
    <location>
        <begin position="1"/>
        <end position="48"/>
    </location>
</feature>
<feature type="compositionally biased region" description="Acidic residues" evidence="4">
    <location>
        <begin position="191"/>
        <end position="217"/>
    </location>
</feature>
<dbReference type="InterPro" id="IPR024661">
    <property type="entry name" value="RNA_pol_III_Rpc31"/>
</dbReference>
<proteinExistence type="inferred from homology"/>
<feature type="region of interest" description="Disordered" evidence="4">
    <location>
        <begin position="182"/>
        <end position="245"/>
    </location>
</feature>
<name>A0AAU9PHW8_9ASTR</name>
<evidence type="ECO:0000256" key="4">
    <source>
        <dbReference type="SAM" id="MobiDB-lite"/>
    </source>
</evidence>
<evidence type="ECO:0000313" key="6">
    <source>
        <dbReference type="Proteomes" id="UP001157418"/>
    </source>
</evidence>
<reference evidence="5 6" key="1">
    <citation type="submission" date="2022-01" db="EMBL/GenBank/DDBJ databases">
        <authorList>
            <person name="Xiong W."/>
            <person name="Schranz E."/>
        </authorList>
    </citation>
    <scope>NUCLEOTIDE SEQUENCE [LARGE SCALE GENOMIC DNA]</scope>
</reference>
<comment type="subcellular location">
    <subcellularLocation>
        <location evidence="1">Nucleus</location>
    </subcellularLocation>
</comment>
<dbReference type="PANTHER" id="PTHR15367:SF2">
    <property type="entry name" value="DNA-DIRECTED RNA POLYMERASE III SUBUNIT"/>
    <property type="match status" value="1"/>
</dbReference>
<dbReference type="AlphaFoldDB" id="A0AAU9PHW8"/>
<evidence type="ECO:0000256" key="2">
    <source>
        <dbReference type="ARBA" id="ARBA00008352"/>
    </source>
</evidence>
<protein>
    <recommendedName>
        <fullName evidence="7">DNA-directed RNA polymerase III subunit</fullName>
    </recommendedName>
</protein>
<organism evidence="5 6">
    <name type="scientific">Lactuca virosa</name>
    <dbReference type="NCBI Taxonomy" id="75947"/>
    <lineage>
        <taxon>Eukaryota</taxon>
        <taxon>Viridiplantae</taxon>
        <taxon>Streptophyta</taxon>
        <taxon>Embryophyta</taxon>
        <taxon>Tracheophyta</taxon>
        <taxon>Spermatophyta</taxon>
        <taxon>Magnoliopsida</taxon>
        <taxon>eudicotyledons</taxon>
        <taxon>Gunneridae</taxon>
        <taxon>Pentapetalae</taxon>
        <taxon>asterids</taxon>
        <taxon>campanulids</taxon>
        <taxon>Asterales</taxon>
        <taxon>Asteraceae</taxon>
        <taxon>Cichorioideae</taxon>
        <taxon>Cichorieae</taxon>
        <taxon>Lactucinae</taxon>
        <taxon>Lactuca</taxon>
    </lineage>
</organism>